<comment type="caution">
    <text evidence="2">The sequence shown here is derived from an EMBL/GenBank/DDBJ whole genome shotgun (WGS) entry which is preliminary data.</text>
</comment>
<feature type="compositionally biased region" description="Basic residues" evidence="1">
    <location>
        <begin position="62"/>
        <end position="71"/>
    </location>
</feature>
<name>A0A8K0PGE7_9PEZI</name>
<protein>
    <submittedName>
        <fullName evidence="2">Uncharacterized protein</fullName>
    </submittedName>
</protein>
<dbReference type="Proteomes" id="UP000809789">
    <property type="component" value="Unassembled WGS sequence"/>
</dbReference>
<gene>
    <name evidence="2" type="ORF">KVT40_007576</name>
</gene>
<dbReference type="EMBL" id="JAESVG020000009">
    <property type="protein sequence ID" value="KAG8624509.1"/>
    <property type="molecule type" value="Genomic_DNA"/>
</dbReference>
<feature type="region of interest" description="Disordered" evidence="1">
    <location>
        <begin position="119"/>
        <end position="162"/>
    </location>
</feature>
<evidence type="ECO:0000256" key="1">
    <source>
        <dbReference type="SAM" id="MobiDB-lite"/>
    </source>
</evidence>
<organism evidence="2 3">
    <name type="scientific">Elsinoe batatas</name>
    <dbReference type="NCBI Taxonomy" id="2601811"/>
    <lineage>
        <taxon>Eukaryota</taxon>
        <taxon>Fungi</taxon>
        <taxon>Dikarya</taxon>
        <taxon>Ascomycota</taxon>
        <taxon>Pezizomycotina</taxon>
        <taxon>Dothideomycetes</taxon>
        <taxon>Dothideomycetidae</taxon>
        <taxon>Myriangiales</taxon>
        <taxon>Elsinoaceae</taxon>
        <taxon>Elsinoe</taxon>
    </lineage>
</organism>
<feature type="compositionally biased region" description="Polar residues" evidence="1">
    <location>
        <begin position="1"/>
        <end position="17"/>
    </location>
</feature>
<feature type="region of interest" description="Disordered" evidence="1">
    <location>
        <begin position="39"/>
        <end position="107"/>
    </location>
</feature>
<feature type="region of interest" description="Disordered" evidence="1">
    <location>
        <begin position="1"/>
        <end position="23"/>
    </location>
</feature>
<reference evidence="2" key="1">
    <citation type="submission" date="2021-07" db="EMBL/GenBank/DDBJ databases">
        <title>Elsinoe batatas strain:CRI-CJ2 Genome sequencing and assembly.</title>
        <authorList>
            <person name="Huang L."/>
        </authorList>
    </citation>
    <scope>NUCLEOTIDE SEQUENCE</scope>
    <source>
        <strain evidence="2">CRI-CJ2</strain>
    </source>
</reference>
<dbReference type="AlphaFoldDB" id="A0A8K0PGE7"/>
<accession>A0A8K0PGE7</accession>
<sequence length="162" mass="16457">MLASLSSFFTPSNLTPHESSHEGVRTNIFTSTHPPVHHSIVMFPSSSMPKHNARSHPPATHSPHHPSHPRRVSLAQAAQVAQQDRAAQDGTQSPGVGPSGTGPVDGDALAHRLSQWMAEGGASSAGANTEGSGPVTPTGEGGTSPVVGKGSPGKSEVGTPMG</sequence>
<feature type="compositionally biased region" description="Low complexity" evidence="1">
    <location>
        <begin position="75"/>
        <end position="107"/>
    </location>
</feature>
<proteinExistence type="predicted"/>
<evidence type="ECO:0000313" key="3">
    <source>
        <dbReference type="Proteomes" id="UP000809789"/>
    </source>
</evidence>
<keyword evidence="3" id="KW-1185">Reference proteome</keyword>
<evidence type="ECO:0000313" key="2">
    <source>
        <dbReference type="EMBL" id="KAG8624509.1"/>
    </source>
</evidence>
<dbReference type="OrthoDB" id="10585603at2759"/>